<dbReference type="RefSeq" id="WP_118902061.1">
    <property type="nucleotide sequence ID" value="NZ_QWFA01000037.1"/>
</dbReference>
<proteinExistence type="predicted"/>
<dbReference type="Proteomes" id="UP000285596">
    <property type="component" value="Unassembled WGS sequence"/>
</dbReference>
<evidence type="ECO:0000313" key="1">
    <source>
        <dbReference type="EMBL" id="ROV68787.1"/>
    </source>
</evidence>
<sequence length="68" mass="7264">MADIDIPPHLIDLESAAWAEQQQGALTFAAADAVQAAYREHAAATGVSRLDLEMAVRQAVRHPEEPAA</sequence>
<evidence type="ECO:0000313" key="2">
    <source>
        <dbReference type="Proteomes" id="UP000285596"/>
    </source>
</evidence>
<accession>A0A423V2J9</accession>
<gene>
    <name evidence="1" type="ORF">D3105_09490</name>
</gene>
<organism evidence="1 2">
    <name type="scientific">Streptomyces globisporus</name>
    <dbReference type="NCBI Taxonomy" id="1908"/>
    <lineage>
        <taxon>Bacteria</taxon>
        <taxon>Bacillati</taxon>
        <taxon>Actinomycetota</taxon>
        <taxon>Actinomycetes</taxon>
        <taxon>Kitasatosporales</taxon>
        <taxon>Streptomycetaceae</taxon>
        <taxon>Streptomyces</taxon>
    </lineage>
</organism>
<dbReference type="AlphaFoldDB" id="A0A423V2J9"/>
<comment type="caution">
    <text evidence="1">The sequence shown here is derived from an EMBL/GenBank/DDBJ whole genome shotgun (WGS) entry which is preliminary data.</text>
</comment>
<reference evidence="1 2" key="1">
    <citation type="submission" date="2018-08" db="EMBL/GenBank/DDBJ databases">
        <title>Streptomyces globisporus 1912-4Crt, whole genome shotgun sequence.</title>
        <authorList>
            <person name="Matselyukh B."/>
        </authorList>
    </citation>
    <scope>NUCLEOTIDE SEQUENCE [LARGE SCALE GENOMIC DNA]</scope>
    <source>
        <strain evidence="1 2">1912-4Crt</strain>
    </source>
</reference>
<protein>
    <submittedName>
        <fullName evidence="1">Uncharacterized protein</fullName>
    </submittedName>
</protein>
<dbReference type="EMBL" id="QWFA01000037">
    <property type="protein sequence ID" value="ROV68787.1"/>
    <property type="molecule type" value="Genomic_DNA"/>
</dbReference>
<name>A0A423V2J9_STRGL</name>